<keyword evidence="5" id="KW-0479">Metal-binding</keyword>
<dbReference type="PANTHER" id="PTHR43221:SF2">
    <property type="entry name" value="PROTEASE HTPX HOMOLOG"/>
    <property type="match status" value="1"/>
</dbReference>
<comment type="cofactor">
    <cofactor evidence="1">
        <name>Zn(2+)</name>
        <dbReference type="ChEBI" id="CHEBI:29105"/>
    </cofactor>
</comment>
<keyword evidence="4 12" id="KW-0812">Transmembrane</keyword>
<keyword evidence="7" id="KW-0862">Zinc</keyword>
<feature type="region of interest" description="Disordered" evidence="11">
    <location>
        <begin position="340"/>
        <end position="371"/>
    </location>
</feature>
<proteinExistence type="predicted"/>
<comment type="caution">
    <text evidence="14">The sequence shown here is derived from an EMBL/GenBank/DDBJ whole genome shotgun (WGS) entry which is preliminary data.</text>
</comment>
<keyword evidence="15" id="KW-1185">Reference proteome</keyword>
<dbReference type="Gene3D" id="3.30.2010.10">
    <property type="entry name" value="Metalloproteases ('zincins'), catalytic domain"/>
    <property type="match status" value="1"/>
</dbReference>
<keyword evidence="3" id="KW-0645">Protease</keyword>
<dbReference type="Proteomes" id="UP001165542">
    <property type="component" value="Unassembled WGS sequence"/>
</dbReference>
<feature type="transmembrane region" description="Helical" evidence="12">
    <location>
        <begin position="229"/>
        <end position="251"/>
    </location>
</feature>
<gene>
    <name evidence="14" type="ORF">LLY24_12560</name>
</gene>
<dbReference type="InterPro" id="IPR001915">
    <property type="entry name" value="Peptidase_M48"/>
</dbReference>
<evidence type="ECO:0000256" key="10">
    <source>
        <dbReference type="ARBA" id="ARBA00023136"/>
    </source>
</evidence>
<dbReference type="InterPro" id="IPR050083">
    <property type="entry name" value="HtpX_protease"/>
</dbReference>
<dbReference type="PANTHER" id="PTHR43221">
    <property type="entry name" value="PROTEASE HTPX"/>
    <property type="match status" value="1"/>
</dbReference>
<evidence type="ECO:0000259" key="13">
    <source>
        <dbReference type="Pfam" id="PF01435"/>
    </source>
</evidence>
<reference evidence="14" key="1">
    <citation type="submission" date="2021-11" db="EMBL/GenBank/DDBJ databases">
        <title>Halomonas sp., isolated from a coastal aquaculture zone in Dongshan Bay.</title>
        <authorList>
            <person name="Lin W."/>
        </authorList>
    </citation>
    <scope>NUCLEOTIDE SEQUENCE</scope>
    <source>
        <strain evidence="14">Yzlin-01</strain>
    </source>
</reference>
<keyword evidence="9" id="KW-0482">Metalloprotease</keyword>
<feature type="transmembrane region" description="Helical" evidence="12">
    <location>
        <begin position="62"/>
        <end position="81"/>
    </location>
</feature>
<evidence type="ECO:0000256" key="5">
    <source>
        <dbReference type="ARBA" id="ARBA00022723"/>
    </source>
</evidence>
<feature type="compositionally biased region" description="Basic and acidic residues" evidence="11">
    <location>
        <begin position="349"/>
        <end position="371"/>
    </location>
</feature>
<sequence>MAMDFFAAQDSARRRTGVLLVLLCCAVLALIATTTLAILIALQLMRDDPQPWSEVFSQTSGELIGCVAAAILALVTVGGLMKWAKLRRGGRVVAEALGGRELHHDTQDANERRILNVVEEMAIAAGLPVPPVYVLEEAGINAFAAGRRPADAVIGITRGAIEYLNRDELQGVVAHEFSHILHGDMRLNLRLVGVLHGVLLIGLLGHILMRAAPARRSSGNRKGKDSGAVVVFLGLALVVIGAVGTFFGNWIKAAVSRQREYLADASAVQFTRRPEGIGQALIKIGSHMEGSRLNAKQAHEFSHLYFGEGTRVSFQRLLATHPPLRERIRRVLPQWEGRFDPTLLQTPTDAKDEVAEDSHAKPQDARPHTDTLAERHAAPLHSVTAGAGAATLAIAAMGQPDTRHLSAAKGVIAAMPPAFKAAARSSVSARALMYGLLLSADDEVRAIQLETLDHAARAEVNEALAMHAEGIETLDERLRLPLVELALPALKHLSREEALQFKGCISLLIEADGRVGLFEWALRRILLQHLGLDERRRMRPKRQLSELKAECAVLLTHLAAAGQQEHDQIIAALGAAEAGLPFALDIDGSSMDTAALDAAVMRLRHVRPQQKALLLAAMARCVEHSGQVLPREAELFRAVADTLECPVPPLLGEKE</sequence>
<keyword evidence="6" id="KW-0378">Hydrolase</keyword>
<dbReference type="CDD" id="cd07340">
    <property type="entry name" value="M48B_Htpx_like"/>
    <property type="match status" value="1"/>
</dbReference>
<evidence type="ECO:0000256" key="12">
    <source>
        <dbReference type="SAM" id="Phobius"/>
    </source>
</evidence>
<feature type="transmembrane region" description="Helical" evidence="12">
    <location>
        <begin position="20"/>
        <end position="42"/>
    </location>
</feature>
<evidence type="ECO:0000256" key="9">
    <source>
        <dbReference type="ARBA" id="ARBA00023049"/>
    </source>
</evidence>
<evidence type="ECO:0000256" key="2">
    <source>
        <dbReference type="ARBA" id="ARBA00022475"/>
    </source>
</evidence>
<evidence type="ECO:0000313" key="14">
    <source>
        <dbReference type="EMBL" id="MCS2610148.1"/>
    </source>
</evidence>
<name>A0ABT2EEY4_9GAMM</name>
<dbReference type="RefSeq" id="WP_259036647.1">
    <property type="nucleotide sequence ID" value="NZ_JAJISC010000005.1"/>
</dbReference>
<organism evidence="14 15">
    <name type="scientific">Halomonas dongshanensis</name>
    <dbReference type="NCBI Taxonomy" id="2890835"/>
    <lineage>
        <taxon>Bacteria</taxon>
        <taxon>Pseudomonadati</taxon>
        <taxon>Pseudomonadota</taxon>
        <taxon>Gammaproteobacteria</taxon>
        <taxon>Oceanospirillales</taxon>
        <taxon>Halomonadaceae</taxon>
        <taxon>Halomonas</taxon>
    </lineage>
</organism>
<accession>A0ABT2EEY4</accession>
<evidence type="ECO:0000256" key="7">
    <source>
        <dbReference type="ARBA" id="ARBA00022833"/>
    </source>
</evidence>
<keyword evidence="2" id="KW-1003">Cell membrane</keyword>
<keyword evidence="10 12" id="KW-0472">Membrane</keyword>
<evidence type="ECO:0000313" key="15">
    <source>
        <dbReference type="Proteomes" id="UP001165542"/>
    </source>
</evidence>
<evidence type="ECO:0000256" key="6">
    <source>
        <dbReference type="ARBA" id="ARBA00022801"/>
    </source>
</evidence>
<protein>
    <submittedName>
        <fullName evidence="14">M48 family metallopeptidase</fullName>
    </submittedName>
</protein>
<feature type="domain" description="Peptidase M48" evidence="13">
    <location>
        <begin position="109"/>
        <end position="331"/>
    </location>
</feature>
<dbReference type="Pfam" id="PF01435">
    <property type="entry name" value="Peptidase_M48"/>
    <property type="match status" value="1"/>
</dbReference>
<evidence type="ECO:0000256" key="4">
    <source>
        <dbReference type="ARBA" id="ARBA00022692"/>
    </source>
</evidence>
<dbReference type="EMBL" id="JAJISC010000005">
    <property type="protein sequence ID" value="MCS2610148.1"/>
    <property type="molecule type" value="Genomic_DNA"/>
</dbReference>
<evidence type="ECO:0000256" key="8">
    <source>
        <dbReference type="ARBA" id="ARBA00022989"/>
    </source>
</evidence>
<keyword evidence="8 12" id="KW-1133">Transmembrane helix</keyword>
<feature type="transmembrane region" description="Helical" evidence="12">
    <location>
        <begin position="187"/>
        <end position="209"/>
    </location>
</feature>
<evidence type="ECO:0000256" key="11">
    <source>
        <dbReference type="SAM" id="MobiDB-lite"/>
    </source>
</evidence>
<evidence type="ECO:0000256" key="3">
    <source>
        <dbReference type="ARBA" id="ARBA00022670"/>
    </source>
</evidence>
<evidence type="ECO:0000256" key="1">
    <source>
        <dbReference type="ARBA" id="ARBA00001947"/>
    </source>
</evidence>